<dbReference type="Gene3D" id="3.40.50.10810">
    <property type="entry name" value="Tandem AAA-ATPase domain"/>
    <property type="match status" value="1"/>
</dbReference>
<sequence>MRLVANSGSDRVIDILKELQGVRLHVLTERLSFLGASDTLGGGVKGIERLLLGAAAETALAGDDADRIRRNRLQGRAVSTTLARALAAADIRQTRLPPSQSVLLSSCGAVIGNCSLTTGGLGVAPQSRLGFVQQTENDTELAMVGQWFETEWSAANPNGPAVSALTEAVSAAAADHAPNAVYTQALHQLFSEMEAGTDESRIVDSATGIRETQVWSKLYRFQKDGVIGAIDKLQRFGGCIIADSVGLGKTFEALAVIKYFELRNARVLVLAPKRLRENWTLWTRNDVRNMLAADRFAFDVLNHTDLSREGGQSGDIDLGHINWANYDLVVIDESHNFRNRPAGKGERESRYDRLLNAVVKAGVKTRVLMLSATPVNNRLNDLKNQIAFATEGHDQALAGHGIASIAGTIRIAQGQFNRWQQLPEGQRTPAKLLEMLGFDYFRLLDLLTIARSRKHIERYYGTAETGTFPEKLAPANIKSDVDLTGTFPPIVEVNNEIRRLKLAAFAPLRYVLDDRRAAYERRYNQDVAGAGGGASVFRQLDREESLIALLRVNLLKRMESSVHAFALTIGRQLEAVETLIARIDAHDDSVAAPMIDDLDDDDPAFDQLGVGRSVRVLLSDADLVRWRQDLAEDRDRLARLHEQARRVTPERDAKLADLKKLIADKLADPFNPGNVKLLVFTAFADTAAYLYDAIREEYPHRMALVTGSGRNRTTHPKLTADLSSILTAFAPGARSRPEALEGEEEIDLIIATDCISEGQNLQDCDCVVNYDIHWNPVRIVQRFGRVDRLGSPNAVIRLVNFWPNMDLDSYIGLERSVSGKMMLLDVSATGEENLIEAQAGNQMNDLEYRRQQLETLQSRVVDLEDLSSGVSITDLTLNDLRLDLARLSPDERAALGRQLIGTYSPIFANDDFPPGALFVLRAATPAAERSIAKGDPLFPHALIYVGMDDRIILPHSQPKRMLDLLRLAAATPADRQAEAWARFDAETRGGDAMETWQALLATAIRGVTGKAEERAVESLFTTGGIEGSGGESGLDDWEVVCWLAILPPV</sequence>
<keyword evidence="4" id="KW-0067">ATP-binding</keyword>
<dbReference type="GO" id="GO:0004386">
    <property type="term" value="F:helicase activity"/>
    <property type="evidence" value="ECO:0007669"/>
    <property type="project" value="UniProtKB-KW"/>
</dbReference>
<dbReference type="PROSITE" id="PS51194">
    <property type="entry name" value="HELICASE_CTER"/>
    <property type="match status" value="1"/>
</dbReference>
<dbReference type="PANTHER" id="PTHR45766">
    <property type="entry name" value="DNA ANNEALING HELICASE AND ENDONUCLEASE ZRANB3 FAMILY MEMBER"/>
    <property type="match status" value="1"/>
</dbReference>
<dbReference type="PANTHER" id="PTHR45766:SF6">
    <property type="entry name" value="SWI_SNF-RELATED MATRIX-ASSOCIATED ACTIN-DEPENDENT REGULATOR OF CHROMATIN SUBFAMILY A-LIKE PROTEIN 1"/>
    <property type="match status" value="1"/>
</dbReference>
<protein>
    <submittedName>
        <fullName evidence="4">Helicase</fullName>
    </submittedName>
</protein>
<accession>A0A430BER3</accession>
<dbReference type="GO" id="GO:0006281">
    <property type="term" value="P:DNA repair"/>
    <property type="evidence" value="ECO:0007669"/>
    <property type="project" value="TreeGrafter"/>
</dbReference>
<dbReference type="Gene3D" id="3.40.50.300">
    <property type="entry name" value="P-loop containing nucleotide triphosphate hydrolases"/>
    <property type="match status" value="1"/>
</dbReference>
<feature type="domain" description="Helicase ATP-binding" evidence="2">
    <location>
        <begin position="230"/>
        <end position="392"/>
    </location>
</feature>
<name>A0A430BER3_SPHYA</name>
<comment type="caution">
    <text evidence="4">The sequence shown here is derived from an EMBL/GenBank/DDBJ whole genome shotgun (WGS) entry which is preliminary data.</text>
</comment>
<evidence type="ECO:0000313" key="5">
    <source>
        <dbReference type="Proteomes" id="UP000287401"/>
    </source>
</evidence>
<gene>
    <name evidence="4" type="ORF">DAH51_24765</name>
</gene>
<proteinExistence type="predicted"/>
<reference evidence="4 5" key="1">
    <citation type="submission" date="2018-07" db="EMBL/GenBank/DDBJ databases">
        <title>Genomic and Epidemiologic Investigation of an Indolent Hospital Outbreak.</title>
        <authorList>
            <person name="Johnson R.C."/>
            <person name="Deming C."/>
            <person name="Conlan S."/>
            <person name="Zellmer C.J."/>
            <person name="Michelin A.V."/>
            <person name="Lee-Lin S."/>
            <person name="Thomas P.J."/>
            <person name="Park M."/>
            <person name="Weingarten R.A."/>
            <person name="Less J."/>
            <person name="Dekker J.P."/>
            <person name="Frank K.M."/>
            <person name="Musser K.A."/>
            <person name="Mcquiston J.R."/>
            <person name="Henderson D.K."/>
            <person name="Lau A.F."/>
            <person name="Palmore T.N."/>
            <person name="Segre J.A."/>
        </authorList>
    </citation>
    <scope>NUCLEOTIDE SEQUENCE [LARGE SCALE GENOMIC DNA]</scope>
    <source>
        <strain evidence="4 5">SK-NIH.Env6_1116</strain>
    </source>
</reference>
<dbReference type="SMART" id="SM00490">
    <property type="entry name" value="HELICc"/>
    <property type="match status" value="1"/>
</dbReference>
<keyword evidence="4" id="KW-0547">Nucleotide-binding</keyword>
<evidence type="ECO:0000259" key="2">
    <source>
        <dbReference type="PROSITE" id="PS51192"/>
    </source>
</evidence>
<dbReference type="CDD" id="cd18793">
    <property type="entry name" value="SF2_C_SNF"/>
    <property type="match status" value="1"/>
</dbReference>
<organism evidence="4 5">
    <name type="scientific">Sphingobium yanoikuyae</name>
    <name type="common">Sphingomonas yanoikuyae</name>
    <dbReference type="NCBI Taxonomy" id="13690"/>
    <lineage>
        <taxon>Bacteria</taxon>
        <taxon>Pseudomonadati</taxon>
        <taxon>Pseudomonadota</taxon>
        <taxon>Alphaproteobacteria</taxon>
        <taxon>Sphingomonadales</taxon>
        <taxon>Sphingomonadaceae</taxon>
        <taxon>Sphingobium</taxon>
    </lineage>
</organism>
<feature type="domain" description="Helicase C-terminal" evidence="3">
    <location>
        <begin position="657"/>
        <end position="864"/>
    </location>
</feature>
<dbReference type="SUPFAM" id="SSF52540">
    <property type="entry name" value="P-loop containing nucleoside triphosphate hydrolases"/>
    <property type="match status" value="1"/>
</dbReference>
<dbReference type="PROSITE" id="PS51192">
    <property type="entry name" value="HELICASE_ATP_BIND_1"/>
    <property type="match status" value="1"/>
</dbReference>
<dbReference type="InterPro" id="IPR049730">
    <property type="entry name" value="SNF2/RAD54-like_C"/>
</dbReference>
<dbReference type="GO" id="GO:0031297">
    <property type="term" value="P:replication fork processing"/>
    <property type="evidence" value="ECO:0007669"/>
    <property type="project" value="TreeGrafter"/>
</dbReference>
<dbReference type="AlphaFoldDB" id="A0A430BER3"/>
<dbReference type="EMBL" id="QRAL01000050">
    <property type="protein sequence ID" value="RSU47580.1"/>
    <property type="molecule type" value="Genomic_DNA"/>
</dbReference>
<dbReference type="InterPro" id="IPR027417">
    <property type="entry name" value="P-loop_NTPase"/>
</dbReference>
<evidence type="ECO:0000259" key="3">
    <source>
        <dbReference type="PROSITE" id="PS51194"/>
    </source>
</evidence>
<dbReference type="SMART" id="SM00487">
    <property type="entry name" value="DEXDc"/>
    <property type="match status" value="1"/>
</dbReference>
<keyword evidence="1" id="KW-0378">Hydrolase</keyword>
<evidence type="ECO:0000256" key="1">
    <source>
        <dbReference type="ARBA" id="ARBA00022801"/>
    </source>
</evidence>
<dbReference type="GO" id="GO:0016787">
    <property type="term" value="F:hydrolase activity"/>
    <property type="evidence" value="ECO:0007669"/>
    <property type="project" value="UniProtKB-KW"/>
</dbReference>
<dbReference type="RefSeq" id="WP_126000022.1">
    <property type="nucleotide sequence ID" value="NZ_QRAL01000050.1"/>
</dbReference>
<dbReference type="Proteomes" id="UP000287401">
    <property type="component" value="Unassembled WGS sequence"/>
</dbReference>
<dbReference type="InterPro" id="IPR014001">
    <property type="entry name" value="Helicase_ATP-bd"/>
</dbReference>
<dbReference type="InterPro" id="IPR038718">
    <property type="entry name" value="SNF2-like_sf"/>
</dbReference>
<evidence type="ECO:0000313" key="4">
    <source>
        <dbReference type="EMBL" id="RSU47580.1"/>
    </source>
</evidence>
<keyword evidence="4" id="KW-0347">Helicase</keyword>
<dbReference type="Pfam" id="PF00271">
    <property type="entry name" value="Helicase_C"/>
    <property type="match status" value="1"/>
</dbReference>
<dbReference type="InterPro" id="IPR001650">
    <property type="entry name" value="Helicase_C-like"/>
</dbReference>